<dbReference type="GeneID" id="63720007"/>
<feature type="compositionally biased region" description="Pro residues" evidence="1">
    <location>
        <begin position="24"/>
        <end position="36"/>
    </location>
</feature>
<proteinExistence type="predicted"/>
<dbReference type="InterPro" id="IPR053037">
    <property type="entry name" value="Pericyclase_pydY-like"/>
</dbReference>
<dbReference type="AlphaFoldDB" id="A0A151GEA8"/>
<feature type="region of interest" description="Disordered" evidence="1">
    <location>
        <begin position="20"/>
        <end position="41"/>
    </location>
</feature>
<dbReference type="PANTHER" id="PTHR38115:SF1">
    <property type="entry name" value="LIPOCALIN-LIKE DOMAIN-CONTAINING PROTEIN"/>
    <property type="match status" value="1"/>
</dbReference>
<gene>
    <name evidence="2" type="ORF">DCS_07364</name>
</gene>
<sequence length="214" mass="23782">MAAPESKSIKDLNGKWTLVRSPRCLPPPSPASPAPAEPLWRDVKNKDLSDSADPGLQIQGLGYFLRKGIGMASITITIKQYEGPPKAPSTADGNFTHIDLESNASGLSSTSEFRCLDGVCREHTDWIFGKVKGQSGWVSVDELDDDFLKKGWLPEAQGKNLIKTQAISQDNGWTATQVWGFQEVKGERRYCRNIVIQKGDQRAEFRFVYNHCPE</sequence>
<reference evidence="2 3" key="1">
    <citation type="journal article" date="2016" name="Sci. Rep.">
        <title>Insights into Adaptations to a Near-Obligate Nematode Endoparasitic Lifestyle from the Finished Genome of Drechmeria coniospora.</title>
        <authorList>
            <person name="Zhang L."/>
            <person name="Zhou Z."/>
            <person name="Guo Q."/>
            <person name="Fokkens L."/>
            <person name="Miskei M."/>
            <person name="Pocsi I."/>
            <person name="Zhang W."/>
            <person name="Chen M."/>
            <person name="Wang L."/>
            <person name="Sun Y."/>
            <person name="Donzelli B.G."/>
            <person name="Gibson D.M."/>
            <person name="Nelson D.R."/>
            <person name="Luo J.G."/>
            <person name="Rep M."/>
            <person name="Liu H."/>
            <person name="Yang S."/>
            <person name="Wang J."/>
            <person name="Krasnoff S.B."/>
            <person name="Xu Y."/>
            <person name="Molnar I."/>
            <person name="Lin M."/>
        </authorList>
    </citation>
    <scope>NUCLEOTIDE SEQUENCE [LARGE SCALE GENOMIC DNA]</scope>
    <source>
        <strain evidence="2 3">ARSEF 6962</strain>
    </source>
</reference>
<evidence type="ECO:0008006" key="4">
    <source>
        <dbReference type="Google" id="ProtNLM"/>
    </source>
</evidence>
<keyword evidence="3" id="KW-1185">Reference proteome</keyword>
<dbReference type="EMBL" id="LAYC01000003">
    <property type="protein sequence ID" value="KYK55401.1"/>
    <property type="molecule type" value="Genomic_DNA"/>
</dbReference>
<dbReference type="RefSeq" id="XP_040654753.1">
    <property type="nucleotide sequence ID" value="XM_040804649.1"/>
</dbReference>
<organism evidence="2 3">
    <name type="scientific">Drechmeria coniospora</name>
    <name type="common">Nematophagous fungus</name>
    <name type="synonym">Meria coniospora</name>
    <dbReference type="NCBI Taxonomy" id="98403"/>
    <lineage>
        <taxon>Eukaryota</taxon>
        <taxon>Fungi</taxon>
        <taxon>Dikarya</taxon>
        <taxon>Ascomycota</taxon>
        <taxon>Pezizomycotina</taxon>
        <taxon>Sordariomycetes</taxon>
        <taxon>Hypocreomycetidae</taxon>
        <taxon>Hypocreales</taxon>
        <taxon>Ophiocordycipitaceae</taxon>
        <taxon>Drechmeria</taxon>
    </lineage>
</organism>
<evidence type="ECO:0000256" key="1">
    <source>
        <dbReference type="SAM" id="MobiDB-lite"/>
    </source>
</evidence>
<dbReference type="InParanoid" id="A0A151GEA8"/>
<protein>
    <recommendedName>
        <fullName evidence="4">LCCL domain-containing protein</fullName>
    </recommendedName>
</protein>
<evidence type="ECO:0000313" key="2">
    <source>
        <dbReference type="EMBL" id="KYK55401.1"/>
    </source>
</evidence>
<evidence type="ECO:0000313" key="3">
    <source>
        <dbReference type="Proteomes" id="UP000076580"/>
    </source>
</evidence>
<comment type="caution">
    <text evidence="2">The sequence shown here is derived from an EMBL/GenBank/DDBJ whole genome shotgun (WGS) entry which is preliminary data.</text>
</comment>
<accession>A0A151GEA8</accession>
<name>A0A151GEA8_DRECN</name>
<dbReference type="PANTHER" id="PTHR38115">
    <property type="entry name" value="LIPOCALIN-LIKE DOMAIN-CONTAINING PROTEIN"/>
    <property type="match status" value="1"/>
</dbReference>
<dbReference type="Proteomes" id="UP000076580">
    <property type="component" value="Chromosome 03"/>
</dbReference>